<comment type="caution">
    <text evidence="18">The sequence shown here is derived from an EMBL/GenBank/DDBJ whole genome shotgun (WGS) entry which is preliminary data.</text>
</comment>
<evidence type="ECO:0000256" key="6">
    <source>
        <dbReference type="ARBA" id="ARBA00022737"/>
    </source>
</evidence>
<feature type="signal peptide" evidence="16">
    <location>
        <begin position="1"/>
        <end position="22"/>
    </location>
</feature>
<dbReference type="Gene3D" id="3.80.10.10">
    <property type="entry name" value="Ribonuclease Inhibitor"/>
    <property type="match status" value="1"/>
</dbReference>
<keyword evidence="3" id="KW-0433">Leucine-rich repeat</keyword>
<evidence type="ECO:0000256" key="5">
    <source>
        <dbReference type="ARBA" id="ARBA00022729"/>
    </source>
</evidence>
<keyword evidence="19" id="KW-1185">Reference proteome</keyword>
<dbReference type="AlphaFoldDB" id="A0A8X7VMX1"/>
<keyword evidence="7 12" id="KW-0547">Nucleotide-binding</keyword>
<dbReference type="InterPro" id="IPR001611">
    <property type="entry name" value="Leu-rich_rpt"/>
</dbReference>
<proteinExistence type="predicted"/>
<evidence type="ECO:0000256" key="4">
    <source>
        <dbReference type="ARBA" id="ARBA00022692"/>
    </source>
</evidence>
<evidence type="ECO:0000256" key="2">
    <source>
        <dbReference type="ARBA" id="ARBA00022553"/>
    </source>
</evidence>
<keyword evidence="5 16" id="KW-0732">Signal</keyword>
<evidence type="ECO:0000256" key="16">
    <source>
        <dbReference type="SAM" id="SignalP"/>
    </source>
</evidence>
<keyword evidence="13" id="KW-0175">Coiled coil</keyword>
<feature type="compositionally biased region" description="Polar residues" evidence="14">
    <location>
        <begin position="228"/>
        <end position="240"/>
    </location>
</feature>
<protein>
    <recommendedName>
        <fullName evidence="17">Protein kinase domain-containing protein</fullName>
    </recommendedName>
</protein>
<evidence type="ECO:0000256" key="15">
    <source>
        <dbReference type="SAM" id="Phobius"/>
    </source>
</evidence>
<dbReference type="PANTHER" id="PTHR48010:SF85">
    <property type="entry name" value="PROTEIN KINASE DOMAIN-CONTAINING PROTEIN"/>
    <property type="match status" value="1"/>
</dbReference>
<dbReference type="Pfam" id="PF00560">
    <property type="entry name" value="LRR_1"/>
    <property type="match status" value="3"/>
</dbReference>
<feature type="region of interest" description="Disordered" evidence="14">
    <location>
        <begin position="226"/>
        <end position="249"/>
    </location>
</feature>
<dbReference type="InterPro" id="IPR013210">
    <property type="entry name" value="LRR_N_plant-typ"/>
</dbReference>
<dbReference type="FunFam" id="3.80.10.10:FF:000234">
    <property type="entry name" value="Probable inactive receptor kinase RLK902"/>
    <property type="match status" value="1"/>
</dbReference>
<keyword evidence="2" id="KW-0597">Phosphoprotein</keyword>
<evidence type="ECO:0000259" key="17">
    <source>
        <dbReference type="PROSITE" id="PS50011"/>
    </source>
</evidence>
<dbReference type="FunFam" id="3.30.200.20:FF:000307">
    <property type="entry name" value="pollen receptor-like kinase 1"/>
    <property type="match status" value="1"/>
</dbReference>
<evidence type="ECO:0000256" key="1">
    <source>
        <dbReference type="ARBA" id="ARBA00004370"/>
    </source>
</evidence>
<sequence>MAILSLFLTTLLLLSLPLPSTQDLNADRAALLSLRSAVGGRTFRWNIRQTSPCNWAGVKCDNNRVTALRLPGVSLSGTIPNGVFGNLTRLRTLSLRLNALTGSLPLDLSSSSDLRHLYLQGNRFSGEIPESLFSLANLVRLNLAENSFTGGISPRFNNLTRLKTLFLEDNNLSGSIPDLDLPLVQFNVSKNSLNGSIPKNLQRFESGSFLQTSLCGKPLKICPDEVTVPSQPTSGGNKTPPSVGERNEKRKNKLSGGAIAGIAIGCVVGFALIVLILMVLCRKKRTTIKQRESEVPREAAAAENGNGYSVTAAAAAAMTGNSKAGDVAGPAAAKKLVFFGNATKVFDLEDLLRASAEVLGKGTFGTAYKAVLDAVTVVAVKRLKDVVMPDKDFREKIELVGAMDHEDLVPLRAYYLSRDEKLLVYDFMSMGSLSALLHGNRGAGRTPLTWDVRSRIALGAARGLDYLHSQGTSTSHGNVKSSNILLTKSYDAKLSDFGLSQLVAASTTTPNRGTGYRAPEVTDPKRVSQKGDVYSFGVVLLELITGKAPSNSVLNEEGVDLPRWVKSVVRDEWRREVFDSELLSLEREEEEMMEEMVQLGIECASQHPDQRPEMAEVVRKIENLRRSGPDQVDEAY</sequence>
<dbReference type="FunFam" id="1.10.510.10:FF:000585">
    <property type="entry name" value="Probable inactive receptor kinase At1g48480"/>
    <property type="match status" value="1"/>
</dbReference>
<keyword evidence="11" id="KW-0675">Receptor</keyword>
<evidence type="ECO:0000256" key="10">
    <source>
        <dbReference type="ARBA" id="ARBA00023136"/>
    </source>
</evidence>
<evidence type="ECO:0000256" key="14">
    <source>
        <dbReference type="SAM" id="MobiDB-lite"/>
    </source>
</evidence>
<dbReference type="Gene3D" id="1.10.510.10">
    <property type="entry name" value="Transferase(Phosphotransferase) domain 1"/>
    <property type="match status" value="1"/>
</dbReference>
<feature type="domain" description="Protein kinase" evidence="17">
    <location>
        <begin position="353"/>
        <end position="624"/>
    </location>
</feature>
<dbReference type="InterPro" id="IPR017441">
    <property type="entry name" value="Protein_kinase_ATP_BS"/>
</dbReference>
<gene>
    <name evidence="18" type="ORF">Bca52824_017418</name>
</gene>
<evidence type="ECO:0000256" key="7">
    <source>
        <dbReference type="ARBA" id="ARBA00022741"/>
    </source>
</evidence>
<dbReference type="OrthoDB" id="652551at2759"/>
<keyword evidence="10 15" id="KW-0472">Membrane</keyword>
<accession>A0A8X7VMX1</accession>
<dbReference type="GO" id="GO:0005524">
    <property type="term" value="F:ATP binding"/>
    <property type="evidence" value="ECO:0007669"/>
    <property type="project" value="UniProtKB-UniRule"/>
</dbReference>
<dbReference type="InterPro" id="IPR001245">
    <property type="entry name" value="Ser-Thr/Tyr_kinase_cat_dom"/>
</dbReference>
<evidence type="ECO:0000313" key="19">
    <source>
        <dbReference type="Proteomes" id="UP000886595"/>
    </source>
</evidence>
<dbReference type="InterPro" id="IPR032675">
    <property type="entry name" value="LRR_dom_sf"/>
</dbReference>
<dbReference type="PROSITE" id="PS50011">
    <property type="entry name" value="PROTEIN_KINASE_DOM"/>
    <property type="match status" value="1"/>
</dbReference>
<dbReference type="PROSITE" id="PS00107">
    <property type="entry name" value="PROTEIN_KINASE_ATP"/>
    <property type="match status" value="1"/>
</dbReference>
<name>A0A8X7VMX1_BRACI</name>
<dbReference type="EMBL" id="JAAMPC010000004">
    <property type="protein sequence ID" value="KAG2314296.1"/>
    <property type="molecule type" value="Genomic_DNA"/>
</dbReference>
<dbReference type="PANTHER" id="PTHR48010">
    <property type="entry name" value="OS05G0588300 PROTEIN"/>
    <property type="match status" value="1"/>
</dbReference>
<keyword evidence="9 15" id="KW-1133">Transmembrane helix</keyword>
<reference evidence="18 19" key="1">
    <citation type="submission" date="2020-02" db="EMBL/GenBank/DDBJ databases">
        <authorList>
            <person name="Ma Q."/>
            <person name="Huang Y."/>
            <person name="Song X."/>
            <person name="Pei D."/>
        </authorList>
    </citation>
    <scope>NUCLEOTIDE SEQUENCE [LARGE SCALE GENOMIC DNA]</scope>
    <source>
        <strain evidence="18">Sxm20200214</strain>
        <tissue evidence="18">Leaf</tissue>
    </source>
</reference>
<dbReference type="SUPFAM" id="SSF56112">
    <property type="entry name" value="Protein kinase-like (PK-like)"/>
    <property type="match status" value="1"/>
</dbReference>
<dbReference type="InterPro" id="IPR000719">
    <property type="entry name" value="Prot_kinase_dom"/>
</dbReference>
<dbReference type="SUPFAM" id="SSF52058">
    <property type="entry name" value="L domain-like"/>
    <property type="match status" value="1"/>
</dbReference>
<evidence type="ECO:0000313" key="18">
    <source>
        <dbReference type="EMBL" id="KAG2314296.1"/>
    </source>
</evidence>
<feature type="coiled-coil region" evidence="13">
    <location>
        <begin position="575"/>
        <end position="602"/>
    </location>
</feature>
<dbReference type="GO" id="GO:0004672">
    <property type="term" value="F:protein kinase activity"/>
    <property type="evidence" value="ECO:0007669"/>
    <property type="project" value="InterPro"/>
</dbReference>
<evidence type="ECO:0000256" key="3">
    <source>
        <dbReference type="ARBA" id="ARBA00022614"/>
    </source>
</evidence>
<evidence type="ECO:0000256" key="9">
    <source>
        <dbReference type="ARBA" id="ARBA00022989"/>
    </source>
</evidence>
<dbReference type="Gene3D" id="3.30.200.20">
    <property type="entry name" value="Phosphorylase Kinase, domain 1"/>
    <property type="match status" value="1"/>
</dbReference>
<dbReference type="InterPro" id="IPR011009">
    <property type="entry name" value="Kinase-like_dom_sf"/>
</dbReference>
<organism evidence="18 19">
    <name type="scientific">Brassica carinata</name>
    <name type="common">Ethiopian mustard</name>
    <name type="synonym">Abyssinian cabbage</name>
    <dbReference type="NCBI Taxonomy" id="52824"/>
    <lineage>
        <taxon>Eukaryota</taxon>
        <taxon>Viridiplantae</taxon>
        <taxon>Streptophyta</taxon>
        <taxon>Embryophyta</taxon>
        <taxon>Tracheophyta</taxon>
        <taxon>Spermatophyta</taxon>
        <taxon>Magnoliopsida</taxon>
        <taxon>eudicotyledons</taxon>
        <taxon>Gunneridae</taxon>
        <taxon>Pentapetalae</taxon>
        <taxon>rosids</taxon>
        <taxon>malvids</taxon>
        <taxon>Brassicales</taxon>
        <taxon>Brassicaceae</taxon>
        <taxon>Brassiceae</taxon>
        <taxon>Brassica</taxon>
    </lineage>
</organism>
<feature type="binding site" evidence="12">
    <location>
        <position position="381"/>
    </location>
    <ligand>
        <name>ATP</name>
        <dbReference type="ChEBI" id="CHEBI:30616"/>
    </ligand>
</feature>
<keyword evidence="8 12" id="KW-0067">ATP-binding</keyword>
<dbReference type="Proteomes" id="UP000886595">
    <property type="component" value="Unassembled WGS sequence"/>
</dbReference>
<keyword evidence="6" id="KW-0677">Repeat</keyword>
<evidence type="ECO:0000256" key="12">
    <source>
        <dbReference type="PROSITE-ProRule" id="PRU10141"/>
    </source>
</evidence>
<keyword evidence="4 15" id="KW-0812">Transmembrane</keyword>
<dbReference type="Pfam" id="PF07714">
    <property type="entry name" value="PK_Tyr_Ser-Thr"/>
    <property type="match status" value="1"/>
</dbReference>
<evidence type="ECO:0000256" key="11">
    <source>
        <dbReference type="ARBA" id="ARBA00023170"/>
    </source>
</evidence>
<evidence type="ECO:0000256" key="8">
    <source>
        <dbReference type="ARBA" id="ARBA00022840"/>
    </source>
</evidence>
<dbReference type="GO" id="GO:0016020">
    <property type="term" value="C:membrane"/>
    <property type="evidence" value="ECO:0007669"/>
    <property type="project" value="UniProtKB-SubCell"/>
</dbReference>
<dbReference type="InterPro" id="IPR050994">
    <property type="entry name" value="At_inactive_RLKs"/>
</dbReference>
<evidence type="ECO:0000256" key="13">
    <source>
        <dbReference type="SAM" id="Coils"/>
    </source>
</evidence>
<feature type="transmembrane region" description="Helical" evidence="15">
    <location>
        <begin position="258"/>
        <end position="281"/>
    </location>
</feature>
<comment type="subcellular location">
    <subcellularLocation>
        <location evidence="1">Membrane</location>
    </subcellularLocation>
</comment>
<feature type="chain" id="PRO_5036468257" description="Protein kinase domain-containing protein" evidence="16">
    <location>
        <begin position="23"/>
        <end position="636"/>
    </location>
</feature>
<dbReference type="Pfam" id="PF08263">
    <property type="entry name" value="LRRNT_2"/>
    <property type="match status" value="1"/>
</dbReference>